<protein>
    <recommendedName>
        <fullName evidence="6">Serine protease</fullName>
        <ecNumber evidence="6">3.4.21.-</ecNumber>
    </recommendedName>
</protein>
<accession>A0ABX7FCN2</accession>
<dbReference type="SUPFAM" id="SSF50494">
    <property type="entry name" value="Trypsin-like serine proteases"/>
    <property type="match status" value="1"/>
</dbReference>
<comment type="similarity">
    <text evidence="1 6">Belongs to the peptidase S1B family.</text>
</comment>
<dbReference type="InterPro" id="IPR050966">
    <property type="entry name" value="Glutamyl_endopeptidase"/>
</dbReference>
<evidence type="ECO:0000256" key="5">
    <source>
        <dbReference type="ARBA" id="ARBA00022825"/>
    </source>
</evidence>
<evidence type="ECO:0000259" key="8">
    <source>
        <dbReference type="PROSITE" id="PS50240"/>
    </source>
</evidence>
<evidence type="ECO:0000313" key="10">
    <source>
        <dbReference type="Proteomes" id="UP000596387"/>
    </source>
</evidence>
<name>A0ABX7FCN2_9RHOB</name>
<evidence type="ECO:0000256" key="4">
    <source>
        <dbReference type="ARBA" id="ARBA00022801"/>
    </source>
</evidence>
<dbReference type="SMART" id="SM00020">
    <property type="entry name" value="Tryp_SPc"/>
    <property type="match status" value="1"/>
</dbReference>
<sequence>MQRLLLSFLLLLWGAMAPAEGLLSLGSRQDGRQWEAVGRLEIAGKAFCTGALIEPDIVVTAAHCLFDTETGARVPEDQIQFLAGWRNGRAAAYRRVRRAVAHPDYAYDAPSDARRVSRDLALIRLQHPIRNTTVIPFDTGPRPGTGDRVGVVSYAHNRSEAPSLQELCDVISLQDAILILSCTVDFGASGSPVFRFGEDGLARIVSVVSAKAEANGAPVSLALDLAEPLATLRDALESQADSGAGLEPMQAGTRRDTGARFIRP</sequence>
<evidence type="ECO:0000256" key="7">
    <source>
        <dbReference type="SAM" id="MobiDB-lite"/>
    </source>
</evidence>
<keyword evidence="2 6" id="KW-0645">Protease</keyword>
<evidence type="ECO:0000313" key="9">
    <source>
        <dbReference type="EMBL" id="QRF68340.1"/>
    </source>
</evidence>
<keyword evidence="4 6" id="KW-0378">Hydrolase</keyword>
<evidence type="ECO:0000256" key="6">
    <source>
        <dbReference type="RuleBase" id="RU004296"/>
    </source>
</evidence>
<dbReference type="PRINTS" id="PR00839">
    <property type="entry name" value="V8PROTEASE"/>
</dbReference>
<dbReference type="InterPro" id="IPR001254">
    <property type="entry name" value="Trypsin_dom"/>
</dbReference>
<evidence type="ECO:0000256" key="1">
    <source>
        <dbReference type="ARBA" id="ARBA00008764"/>
    </source>
</evidence>
<dbReference type="InterPro" id="IPR009003">
    <property type="entry name" value="Peptidase_S1_PA"/>
</dbReference>
<evidence type="ECO:0000256" key="3">
    <source>
        <dbReference type="ARBA" id="ARBA00022729"/>
    </source>
</evidence>
<feature type="region of interest" description="Disordered" evidence="7">
    <location>
        <begin position="240"/>
        <end position="264"/>
    </location>
</feature>
<dbReference type="Gene3D" id="2.40.10.10">
    <property type="entry name" value="Trypsin-like serine proteases"/>
    <property type="match status" value="2"/>
</dbReference>
<gene>
    <name evidence="9" type="ORF">GQA70_01060</name>
</gene>
<dbReference type="PANTHER" id="PTHR15462:SF8">
    <property type="entry name" value="SERINE PROTEASE"/>
    <property type="match status" value="1"/>
</dbReference>
<proteinExistence type="inferred from homology"/>
<organism evidence="9 10">
    <name type="scientific">Ponticoccus alexandrii</name>
    <dbReference type="NCBI Taxonomy" id="1943633"/>
    <lineage>
        <taxon>Bacteria</taxon>
        <taxon>Pseudomonadati</taxon>
        <taxon>Pseudomonadota</taxon>
        <taxon>Alphaproteobacteria</taxon>
        <taxon>Rhodobacterales</taxon>
        <taxon>Roseobacteraceae</taxon>
        <taxon>Ponticoccus</taxon>
    </lineage>
</organism>
<keyword evidence="3" id="KW-0732">Signal</keyword>
<dbReference type="PROSITE" id="PS00134">
    <property type="entry name" value="TRYPSIN_HIS"/>
    <property type="match status" value="1"/>
</dbReference>
<evidence type="ECO:0000256" key="2">
    <source>
        <dbReference type="ARBA" id="ARBA00022670"/>
    </source>
</evidence>
<dbReference type="EC" id="3.4.21.-" evidence="6"/>
<dbReference type="InterPro" id="IPR008256">
    <property type="entry name" value="Peptidase_S1B"/>
</dbReference>
<keyword evidence="5 6" id="KW-0720">Serine protease</keyword>
<dbReference type="Proteomes" id="UP000596387">
    <property type="component" value="Chromosome"/>
</dbReference>
<keyword evidence="10" id="KW-1185">Reference proteome</keyword>
<reference evidence="9 10" key="1">
    <citation type="submission" date="2019-12" db="EMBL/GenBank/DDBJ databases">
        <title>Complete Genome Sequence of a Quorum-Sensing Bacterium,Rhodobacteraceae bacterium C31, Isolated from a marine microalgae symbiotic bacteria.</title>
        <authorList>
            <person name="Zhang Y."/>
        </authorList>
    </citation>
    <scope>NUCLEOTIDE SEQUENCE [LARGE SCALE GENOMIC DNA]</scope>
    <source>
        <strain evidence="9 10">C31</strain>
    </source>
</reference>
<dbReference type="InterPro" id="IPR018114">
    <property type="entry name" value="TRYPSIN_HIS"/>
</dbReference>
<feature type="domain" description="Peptidase S1" evidence="8">
    <location>
        <begin position="11"/>
        <end position="241"/>
    </location>
</feature>
<dbReference type="PROSITE" id="PS50240">
    <property type="entry name" value="TRYPSIN_DOM"/>
    <property type="match status" value="1"/>
</dbReference>
<dbReference type="EMBL" id="CP047166">
    <property type="protein sequence ID" value="QRF68340.1"/>
    <property type="molecule type" value="Genomic_DNA"/>
</dbReference>
<dbReference type="PANTHER" id="PTHR15462">
    <property type="entry name" value="SERINE PROTEASE"/>
    <property type="match status" value="1"/>
</dbReference>
<dbReference type="InterPro" id="IPR043504">
    <property type="entry name" value="Peptidase_S1_PA_chymotrypsin"/>
</dbReference>
<dbReference type="Pfam" id="PF00089">
    <property type="entry name" value="Trypsin"/>
    <property type="match status" value="1"/>
</dbReference>